<evidence type="ECO:0000313" key="3">
    <source>
        <dbReference type="EMBL" id="KFG88560.1"/>
    </source>
</evidence>
<name>A0A086P592_SPHHM</name>
<comment type="caution">
    <text evidence="3">The sequence shown here is derived from an EMBL/GenBank/DDBJ whole genome shotgun (WGS) entry which is preliminary data.</text>
</comment>
<dbReference type="Gene3D" id="3.40.250.10">
    <property type="entry name" value="Rhodanese-like domain"/>
    <property type="match status" value="1"/>
</dbReference>
<dbReference type="NCBIfam" id="NF001136">
    <property type="entry name" value="PRK00142.1-4"/>
    <property type="match status" value="1"/>
</dbReference>
<dbReference type="InterPro" id="IPR020936">
    <property type="entry name" value="TrhO"/>
</dbReference>
<dbReference type="PANTHER" id="PTHR43268">
    <property type="entry name" value="THIOSULFATE SULFURTRANSFERASE/RHODANESE-LIKE DOMAIN-CONTAINING PROTEIN 2"/>
    <property type="match status" value="1"/>
</dbReference>
<dbReference type="SUPFAM" id="SSF52821">
    <property type="entry name" value="Rhodanese/Cell cycle control phosphatase"/>
    <property type="match status" value="1"/>
</dbReference>
<dbReference type="Gene3D" id="3.30.70.100">
    <property type="match status" value="1"/>
</dbReference>
<keyword evidence="1" id="KW-0560">Oxidoreductase</keyword>
<reference evidence="3" key="1">
    <citation type="submission" date="2014-08" db="EMBL/GenBank/DDBJ databases">
        <title>Draft genome sequences of Sphingobium herbicidovorans.</title>
        <authorList>
            <person name="Gan H.M."/>
            <person name="Gan H.Y."/>
            <person name="Savka M.A."/>
        </authorList>
    </citation>
    <scope>NUCLEOTIDE SEQUENCE [LARGE SCALE GENOMIC DNA]</scope>
    <source>
        <strain evidence="3">NBRC 16415</strain>
    </source>
</reference>
<dbReference type="GO" id="GO:0016740">
    <property type="term" value="F:transferase activity"/>
    <property type="evidence" value="ECO:0007669"/>
    <property type="project" value="UniProtKB-KW"/>
</dbReference>
<dbReference type="OrthoDB" id="9778326at2"/>
<dbReference type="CDD" id="cd01518">
    <property type="entry name" value="RHOD_YceA"/>
    <property type="match status" value="1"/>
</dbReference>
<dbReference type="RefSeq" id="WP_051908585.1">
    <property type="nucleotide sequence ID" value="NZ_BCZD01000015.1"/>
</dbReference>
<sequence length="266" mass="28767">MASSFTIAALYRFAAFADPDGLAAQLRELCAQLGTCGTLILAHEGINGTVAGNEQAIATLIDHIRALPGCADLDVKYATASEAPFARMKVKVKPEIVTLGAGKLDPATQAGRHLDPAEWNALIADPDTIVIDTRNAYEVSVGSFEGAIDPGTRSFRDFPAWFDNFAAQLRDEGRKPRIAMFCTGGIRCEKSTALVRSRGFDDVYHLRGGILRYLEEMPEEQSRWQGDCYVFDERVAVGHGLTPGSHVVCRTCGLAHRPDAAHDCAA</sequence>
<evidence type="ECO:0000313" key="4">
    <source>
        <dbReference type="Proteomes" id="UP000024284"/>
    </source>
</evidence>
<dbReference type="InterPro" id="IPR036873">
    <property type="entry name" value="Rhodanese-like_dom_sf"/>
</dbReference>
<dbReference type="InterPro" id="IPR001763">
    <property type="entry name" value="Rhodanese-like_dom"/>
</dbReference>
<dbReference type="EMBL" id="JFZA02000060">
    <property type="protein sequence ID" value="KFG88560.1"/>
    <property type="molecule type" value="Genomic_DNA"/>
</dbReference>
<keyword evidence="4" id="KW-1185">Reference proteome</keyword>
<comment type="catalytic activity">
    <reaction evidence="1">
        <text>uridine(34) in tRNA + AH2 + O2 = 5-hydroxyuridine(34) in tRNA + A + H2O</text>
        <dbReference type="Rhea" id="RHEA:64224"/>
        <dbReference type="Rhea" id="RHEA-COMP:11727"/>
        <dbReference type="Rhea" id="RHEA-COMP:13381"/>
        <dbReference type="ChEBI" id="CHEBI:13193"/>
        <dbReference type="ChEBI" id="CHEBI:15377"/>
        <dbReference type="ChEBI" id="CHEBI:15379"/>
        <dbReference type="ChEBI" id="CHEBI:17499"/>
        <dbReference type="ChEBI" id="CHEBI:65315"/>
        <dbReference type="ChEBI" id="CHEBI:136877"/>
    </reaction>
</comment>
<dbReference type="PATRIC" id="fig|1219045.3.peg.3805"/>
<keyword evidence="1" id="KW-0819">tRNA processing</keyword>
<comment type="function">
    <text evidence="1">Catalyzes oxygen-dependent 5-hydroxyuridine (ho5U) modification at position 34 in tRNAs.</text>
</comment>
<feature type="domain" description="Rhodanese" evidence="2">
    <location>
        <begin position="124"/>
        <end position="222"/>
    </location>
</feature>
<dbReference type="SMART" id="SM00450">
    <property type="entry name" value="RHOD"/>
    <property type="match status" value="1"/>
</dbReference>
<gene>
    <name evidence="1" type="primary">trhO</name>
    <name evidence="3" type="ORF">BV98_003746</name>
</gene>
<evidence type="ECO:0000259" key="2">
    <source>
        <dbReference type="PROSITE" id="PS50206"/>
    </source>
</evidence>
<accession>A0A086P592</accession>
<dbReference type="GO" id="GO:0006400">
    <property type="term" value="P:tRNA modification"/>
    <property type="evidence" value="ECO:0007669"/>
    <property type="project" value="UniProtKB-UniRule"/>
</dbReference>
<dbReference type="EC" id="1.14.-.-" evidence="1"/>
<dbReference type="Pfam" id="PF00581">
    <property type="entry name" value="Rhodanese"/>
    <property type="match status" value="1"/>
</dbReference>
<dbReference type="eggNOG" id="COG1054">
    <property type="taxonomic scope" value="Bacteria"/>
</dbReference>
<comment type="similarity">
    <text evidence="1">Belongs to the TrhO family.</text>
</comment>
<dbReference type="Pfam" id="PF17773">
    <property type="entry name" value="UPF0176_N"/>
    <property type="match status" value="1"/>
</dbReference>
<dbReference type="PROSITE" id="PS50206">
    <property type="entry name" value="RHODANESE_3"/>
    <property type="match status" value="1"/>
</dbReference>
<protein>
    <recommendedName>
        <fullName evidence="1">tRNA uridine(34) hydroxylase</fullName>
        <ecNumber evidence="1">1.14.-.-</ecNumber>
    </recommendedName>
    <alternativeName>
        <fullName evidence="1">tRNA hydroxylation protein O</fullName>
    </alternativeName>
</protein>
<dbReference type="PANTHER" id="PTHR43268:SF3">
    <property type="entry name" value="RHODANESE-LIKE DOMAIN-CONTAINING PROTEIN 7-RELATED"/>
    <property type="match status" value="1"/>
</dbReference>
<dbReference type="InterPro" id="IPR040503">
    <property type="entry name" value="TRHO_N"/>
</dbReference>
<dbReference type="GO" id="GO:0016705">
    <property type="term" value="F:oxidoreductase activity, acting on paired donors, with incorporation or reduction of molecular oxygen"/>
    <property type="evidence" value="ECO:0007669"/>
    <property type="project" value="UniProtKB-UniRule"/>
</dbReference>
<dbReference type="Proteomes" id="UP000024284">
    <property type="component" value="Unassembled WGS sequence"/>
</dbReference>
<evidence type="ECO:0000256" key="1">
    <source>
        <dbReference type="HAMAP-Rule" id="MF_00469"/>
    </source>
</evidence>
<organism evidence="3 4">
    <name type="scientific">Sphingobium herbicidovorans (strain ATCC 700291 / DSM 11019 / CCUG 56400 / KCTC 2939 / LMG 18315 / NBRC 16415 / MH)</name>
    <name type="common">Sphingomonas herbicidovorans</name>
    <dbReference type="NCBI Taxonomy" id="1219045"/>
    <lineage>
        <taxon>Bacteria</taxon>
        <taxon>Pseudomonadati</taxon>
        <taxon>Pseudomonadota</taxon>
        <taxon>Alphaproteobacteria</taxon>
        <taxon>Sphingomonadales</taxon>
        <taxon>Sphingomonadaceae</taxon>
        <taxon>Sphingobium</taxon>
    </lineage>
</organism>
<dbReference type="AlphaFoldDB" id="A0A086P592"/>
<dbReference type="STRING" id="76947.GCA_002080435_01823"/>
<dbReference type="HAMAP" id="MF_00469">
    <property type="entry name" value="TrhO"/>
    <property type="match status" value="1"/>
</dbReference>
<proteinExistence type="inferred from homology"/>